<dbReference type="EMBL" id="BMAT01004749">
    <property type="protein sequence ID" value="GFR79480.1"/>
    <property type="molecule type" value="Genomic_DNA"/>
</dbReference>
<reference evidence="2 3" key="1">
    <citation type="journal article" date="2021" name="Elife">
        <title>Chloroplast acquisition without the gene transfer in kleptoplastic sea slugs, Plakobranchus ocellatus.</title>
        <authorList>
            <person name="Maeda T."/>
            <person name="Takahashi S."/>
            <person name="Yoshida T."/>
            <person name="Shimamura S."/>
            <person name="Takaki Y."/>
            <person name="Nagai Y."/>
            <person name="Toyoda A."/>
            <person name="Suzuki Y."/>
            <person name="Arimoto A."/>
            <person name="Ishii H."/>
            <person name="Satoh N."/>
            <person name="Nishiyama T."/>
            <person name="Hasebe M."/>
            <person name="Maruyama T."/>
            <person name="Minagawa J."/>
            <person name="Obokata J."/>
            <person name="Shigenobu S."/>
        </authorList>
    </citation>
    <scope>NUCLEOTIDE SEQUENCE [LARGE SCALE GENOMIC DNA]</scope>
</reference>
<feature type="compositionally biased region" description="Basic and acidic residues" evidence="1">
    <location>
        <begin position="123"/>
        <end position="172"/>
    </location>
</feature>
<accession>A0AAV4G3A7</accession>
<sequence>MIFQNNDSGSRRGNTPAVQDNDQVTQVISVNQPNGKPTLLPASKPGQHPPVGIHVASNTGVFVKRLSKNARFVAPPDPLEKNGNASPAKNKNKETAPRAKNQNKEPAPRAKNGNKEPALPAKNENKEPVPRAKNENKEPVPRAKNENKEPAPQKGTKDKDPIMPKNKDKEPPSPKTPDKKRKDKDKEPPSPKTPDKKRKNKDKELPSPKTPDKKRRNKDKELPSPKTPDKKRKNKDKEPPSPKTSDKKKKNKGKEPPSPKTADKKKKSKDKGPPQPKLVKLPEPAQVPEIPANVKASLEDKAEQTQSSPPKVVQETQTSRLDLPQNPPQEPQSQQTLDRAAQTIILHEVPAHTPVTHIIYYRCACAGQDCVSRYPPVEEVPVIRAKSRNRGRVANVRYVQCSPAATLPLPIPGGCECRSFGSGSCRRTGYACISPQKDNAFRREQISCRHPELEDGIDEPRLVGYKSVTVTKECYLPST</sequence>
<feature type="region of interest" description="Disordered" evidence="1">
    <location>
        <begin position="72"/>
        <end position="337"/>
    </location>
</feature>
<gene>
    <name evidence="2" type="ORF">ElyMa_002289200</name>
</gene>
<comment type="caution">
    <text evidence="2">The sequence shown here is derived from an EMBL/GenBank/DDBJ whole genome shotgun (WGS) entry which is preliminary data.</text>
</comment>
<dbReference type="Proteomes" id="UP000762676">
    <property type="component" value="Unassembled WGS sequence"/>
</dbReference>
<evidence type="ECO:0000313" key="2">
    <source>
        <dbReference type="EMBL" id="GFR79480.1"/>
    </source>
</evidence>
<name>A0AAV4G3A7_9GAST</name>
<proteinExistence type="predicted"/>
<feature type="compositionally biased region" description="Basic and acidic residues" evidence="1">
    <location>
        <begin position="91"/>
        <end position="108"/>
    </location>
</feature>
<evidence type="ECO:0000313" key="3">
    <source>
        <dbReference type="Proteomes" id="UP000762676"/>
    </source>
</evidence>
<keyword evidence="3" id="KW-1185">Reference proteome</keyword>
<organism evidence="2 3">
    <name type="scientific">Elysia marginata</name>
    <dbReference type="NCBI Taxonomy" id="1093978"/>
    <lineage>
        <taxon>Eukaryota</taxon>
        <taxon>Metazoa</taxon>
        <taxon>Spiralia</taxon>
        <taxon>Lophotrochozoa</taxon>
        <taxon>Mollusca</taxon>
        <taxon>Gastropoda</taxon>
        <taxon>Heterobranchia</taxon>
        <taxon>Euthyneura</taxon>
        <taxon>Panpulmonata</taxon>
        <taxon>Sacoglossa</taxon>
        <taxon>Placobranchoidea</taxon>
        <taxon>Plakobranchidae</taxon>
        <taxon>Elysia</taxon>
    </lineage>
</organism>
<evidence type="ECO:0000256" key="1">
    <source>
        <dbReference type="SAM" id="MobiDB-lite"/>
    </source>
</evidence>
<dbReference type="AlphaFoldDB" id="A0AAV4G3A7"/>
<feature type="compositionally biased region" description="Polar residues" evidence="1">
    <location>
        <begin position="304"/>
        <end position="320"/>
    </location>
</feature>
<feature type="region of interest" description="Disordered" evidence="1">
    <location>
        <begin position="1"/>
        <end position="54"/>
    </location>
</feature>
<protein>
    <submittedName>
        <fullName evidence="2">Uncharacterized protein</fullName>
    </submittedName>
</protein>
<feature type="compositionally biased region" description="Polar residues" evidence="1">
    <location>
        <begin position="1"/>
        <end position="35"/>
    </location>
</feature>